<name>A7ITY7_PBCVM</name>
<feature type="transmembrane region" description="Helical" evidence="1">
    <location>
        <begin position="53"/>
        <end position="75"/>
    </location>
</feature>
<sequence>MLSTVFICFCRASVTTASPTMLFAYCSLALDFALFLRKSITIVTAVPTAARTVVTIVIRIQVFITTSLLITIYFIKKSK</sequence>
<accession>A7ITY7</accession>
<keyword evidence="1" id="KW-0472">Membrane</keyword>
<dbReference type="Proteomes" id="UP000246715">
    <property type="component" value="Segment"/>
</dbReference>
<keyword evidence="1" id="KW-1133">Transmembrane helix</keyword>
<protein>
    <submittedName>
        <fullName evidence="2">Uncharacterized protein m257R</fullName>
    </submittedName>
</protein>
<evidence type="ECO:0000313" key="3">
    <source>
        <dbReference type="Proteomes" id="UP000246715"/>
    </source>
</evidence>
<organism evidence="2 3">
    <name type="scientific">Paramecium bursaria Chlorella virus MT325</name>
    <name type="common">PBCV-MT325</name>
    <dbReference type="NCBI Taxonomy" id="346932"/>
    <lineage>
        <taxon>Viruses</taxon>
        <taxon>Varidnaviria</taxon>
        <taxon>Bamfordvirae</taxon>
        <taxon>Nucleocytoviricota</taxon>
        <taxon>Megaviricetes</taxon>
        <taxon>Algavirales</taxon>
        <taxon>Phycodnaviridae</taxon>
        <taxon>Chlorovirus</taxon>
        <taxon>Chlorovirus conductrix</taxon>
        <taxon>Paramecium bursaria Chlorella virus A1</taxon>
    </lineage>
</organism>
<keyword evidence="1" id="KW-0812">Transmembrane</keyword>
<reference evidence="2 3" key="1">
    <citation type="journal article" date="2007" name="Virology">
        <title>Sequence and annotation of the 314-kb MT325 and the 321-kb FR483 viruses that infect Chlorella Pbi.</title>
        <authorList>
            <person name="Fitzgerald L.A."/>
            <person name="Graves M.V."/>
            <person name="Li X."/>
            <person name="Feldblyum T."/>
            <person name="Hartigan J."/>
            <person name="Van Etten J.L."/>
        </authorList>
    </citation>
    <scope>NUCLEOTIDE SEQUENCE [LARGE SCALE GENOMIC DNA]</scope>
    <source>
        <strain evidence="2 3">MT325</strain>
    </source>
</reference>
<proteinExistence type="predicted"/>
<gene>
    <name evidence="2" type="primary">m257R</name>
    <name evidence="2" type="ORF">MT325_m257R</name>
</gene>
<evidence type="ECO:0000256" key="1">
    <source>
        <dbReference type="SAM" id="Phobius"/>
    </source>
</evidence>
<evidence type="ECO:0000313" key="2">
    <source>
        <dbReference type="EMBL" id="ABT13811.1"/>
    </source>
</evidence>
<dbReference type="EMBL" id="DQ491001">
    <property type="protein sequence ID" value="ABT13811.1"/>
    <property type="molecule type" value="Genomic_DNA"/>
</dbReference>
<organismHost>
    <name type="scientific">Paramecium bursaria</name>
    <dbReference type="NCBI Taxonomy" id="74790"/>
</organismHost>